<organism evidence="7 12">
    <name type="scientific">Methanosarcina mazei</name>
    <name type="common">Methanosarcina frisia</name>
    <dbReference type="NCBI Taxonomy" id="2209"/>
    <lineage>
        <taxon>Archaea</taxon>
        <taxon>Methanobacteriati</taxon>
        <taxon>Methanobacteriota</taxon>
        <taxon>Stenosarchaea group</taxon>
        <taxon>Methanomicrobia</taxon>
        <taxon>Methanosarcinales</taxon>
        <taxon>Methanosarcinaceae</taxon>
        <taxon>Methanosarcina</taxon>
    </lineage>
</organism>
<dbReference type="EMBL" id="JJPH01000109">
    <property type="protein sequence ID" value="KKG49629.1"/>
    <property type="molecule type" value="Genomic_DNA"/>
</dbReference>
<dbReference type="Proteomes" id="UP000034667">
    <property type="component" value="Unassembled WGS sequence"/>
</dbReference>
<dbReference type="AlphaFoldDB" id="A0A0F8FQH9"/>
<evidence type="ECO:0000313" key="14">
    <source>
        <dbReference type="Proteomes" id="UP000034577"/>
    </source>
</evidence>
<dbReference type="EMBL" id="JJPP01000139">
    <property type="protein sequence ID" value="KKG76999.1"/>
    <property type="molecule type" value="Genomic_DNA"/>
</dbReference>
<evidence type="ECO:0000313" key="6">
    <source>
        <dbReference type="EMBL" id="KKG49629.1"/>
    </source>
</evidence>
<evidence type="ECO:0000313" key="11">
    <source>
        <dbReference type="Proteomes" id="UP000034151"/>
    </source>
</evidence>
<evidence type="ECO:0000313" key="8">
    <source>
        <dbReference type="EMBL" id="KKG76999.1"/>
    </source>
</evidence>
<evidence type="ECO:0000313" key="4">
    <source>
        <dbReference type="EMBL" id="KKG39789.1"/>
    </source>
</evidence>
<evidence type="ECO:0000313" key="16">
    <source>
        <dbReference type="Proteomes" id="UP000034817"/>
    </source>
</evidence>
<dbReference type="Proteomes" id="UP000034577">
    <property type="component" value="Unassembled WGS sequence"/>
</dbReference>
<dbReference type="EMBL" id="JJQE01000024">
    <property type="protein sequence ID" value="KKH31855.1"/>
    <property type="molecule type" value="Genomic_DNA"/>
</dbReference>
<evidence type="ECO:0000313" key="17">
    <source>
        <dbReference type="Proteomes" id="UP000034921"/>
    </source>
</evidence>
<proteinExistence type="predicted"/>
<keyword evidence="1" id="KW-1133">Transmembrane helix</keyword>
<dbReference type="PATRIC" id="fig|2209.39.peg.76"/>
<evidence type="ECO:0000313" key="13">
    <source>
        <dbReference type="Proteomes" id="UP000034243"/>
    </source>
</evidence>
<dbReference type="Proteomes" id="UP000034151">
    <property type="component" value="Unassembled WGS sequence"/>
</dbReference>
<dbReference type="Proteomes" id="UP000034243">
    <property type="component" value="Unassembled WGS sequence"/>
</dbReference>
<evidence type="ECO:0000313" key="15">
    <source>
        <dbReference type="Proteomes" id="UP000034667"/>
    </source>
</evidence>
<dbReference type="EMBL" id="JJPF01000056">
    <property type="protein sequence ID" value="KKG43840.1"/>
    <property type="molecule type" value="Genomic_DNA"/>
</dbReference>
<reference evidence="10 11" key="1">
    <citation type="journal article" date="2015" name="ISME J.">
        <title>Genomic and phenotypic differentiation among Methanosarcina mazei populations from Columbia River sediment.</title>
        <authorList>
            <person name="Youngblut N.D."/>
            <person name="Wirth J.S."/>
            <person name="Henriksen J.R."/>
            <person name="Smith M."/>
            <person name="Simon H."/>
            <person name="Metcalf W.W."/>
            <person name="Whitaker R.J."/>
        </authorList>
    </citation>
    <scope>NUCLEOTIDE SEQUENCE [LARGE SCALE GENOMIC DNA]</scope>
    <source>
        <strain evidence="9 17">1.F.M.0.5</strain>
        <strain evidence="2 10">3.F.A.1A.3</strain>
        <strain evidence="3 14">3.F.A.2.12</strain>
        <strain evidence="4 15">3.F.A.2.3</strain>
        <strain evidence="5 11">3.F.A.2.5</strain>
        <strain evidence="7 12">3.F.A.2.6</strain>
        <strain evidence="6 13">3.F.A.2.7</strain>
        <strain evidence="8 16">3.H.A.2.4</strain>
    </source>
</reference>
<sequence>MRIFVSGITGLTFNEKEVAGVFGKFGLESAHKYHYATSVINTFLIYLVYLIPVIFAWSFVRCFPDLFYRFTGIAKHK</sequence>
<gene>
    <name evidence="3" type="ORF">DU35_02280</name>
    <name evidence="6" type="ORF">DU36_00185</name>
    <name evidence="7" type="ORF">DU38_01825</name>
    <name evidence="5" type="ORF">DU39_00285</name>
    <name evidence="4" type="ORF">DU41_18315</name>
    <name evidence="2" type="ORF">DU49_00785</name>
    <name evidence="8" type="ORF">DU55_00345</name>
    <name evidence="9" type="ORF">DU60_07270</name>
</gene>
<dbReference type="Proteomes" id="UP000034817">
    <property type="component" value="Unassembled WGS sequence"/>
</dbReference>
<accession>A0A0F8FQH9</accession>
<comment type="caution">
    <text evidence="7">The sequence shown here is derived from an EMBL/GenBank/DDBJ whole genome shotgun (WGS) entry which is preliminary data.</text>
</comment>
<evidence type="ECO:0000313" key="12">
    <source>
        <dbReference type="Proteomes" id="UP000034195"/>
    </source>
</evidence>
<name>A0A0F8FQH9_METMZ</name>
<evidence type="ECO:0000313" key="9">
    <source>
        <dbReference type="EMBL" id="KKH31855.1"/>
    </source>
</evidence>
<evidence type="ECO:0000313" key="3">
    <source>
        <dbReference type="EMBL" id="KKG37533.1"/>
    </source>
</evidence>
<evidence type="ECO:0000256" key="1">
    <source>
        <dbReference type="SAM" id="Phobius"/>
    </source>
</evidence>
<keyword evidence="1" id="KW-0472">Membrane</keyword>
<dbReference type="EMBL" id="JJPD01000172">
    <property type="protein sequence ID" value="KKG37533.1"/>
    <property type="molecule type" value="Genomic_DNA"/>
</dbReference>
<dbReference type="EMBL" id="JJPG01000025">
    <property type="protein sequence ID" value="KKG55372.1"/>
    <property type="molecule type" value="Genomic_DNA"/>
</dbReference>
<dbReference type="EMBL" id="JJPE01000161">
    <property type="protein sequence ID" value="KKG39789.1"/>
    <property type="molecule type" value="Genomic_DNA"/>
</dbReference>
<evidence type="ECO:0000313" key="7">
    <source>
        <dbReference type="EMBL" id="KKG55372.1"/>
    </source>
</evidence>
<protein>
    <submittedName>
        <fullName evidence="7">Uncharacterized protein</fullName>
    </submittedName>
</protein>
<dbReference type="Proteomes" id="UP000034195">
    <property type="component" value="Unassembled WGS sequence"/>
</dbReference>
<keyword evidence="1" id="KW-0812">Transmembrane</keyword>
<feature type="transmembrane region" description="Helical" evidence="1">
    <location>
        <begin position="39"/>
        <end position="60"/>
    </location>
</feature>
<dbReference type="Proteomes" id="UP000033878">
    <property type="component" value="Unassembled WGS sequence"/>
</dbReference>
<dbReference type="EMBL" id="JJPB01000066">
    <property type="protein sequence ID" value="KKG32209.1"/>
    <property type="molecule type" value="Genomic_DNA"/>
</dbReference>
<dbReference type="Proteomes" id="UP000034921">
    <property type="component" value="Unassembled WGS sequence"/>
</dbReference>
<evidence type="ECO:0000313" key="2">
    <source>
        <dbReference type="EMBL" id="KKG32209.1"/>
    </source>
</evidence>
<evidence type="ECO:0000313" key="5">
    <source>
        <dbReference type="EMBL" id="KKG43840.1"/>
    </source>
</evidence>
<evidence type="ECO:0000313" key="10">
    <source>
        <dbReference type="Proteomes" id="UP000033878"/>
    </source>
</evidence>